<dbReference type="EMBL" id="AP023415">
    <property type="protein sequence ID" value="BCK78512.1"/>
    <property type="molecule type" value="Genomic_DNA"/>
</dbReference>
<organism evidence="2 3">
    <name type="scientific">Vescimonas fastidiosa</name>
    <dbReference type="NCBI Taxonomy" id="2714353"/>
    <lineage>
        <taxon>Bacteria</taxon>
        <taxon>Bacillati</taxon>
        <taxon>Bacillota</taxon>
        <taxon>Clostridia</taxon>
        <taxon>Eubacteriales</taxon>
        <taxon>Oscillospiraceae</taxon>
        <taxon>Vescimonas</taxon>
    </lineage>
</organism>
<keyword evidence="1" id="KW-0472">Membrane</keyword>
<accession>A0A810PWN5</accession>
<keyword evidence="1" id="KW-0812">Transmembrane</keyword>
<name>A0A810PWN5_9FIRM</name>
<reference evidence="2" key="1">
    <citation type="submission" date="2020-09" db="EMBL/GenBank/DDBJ databases">
        <title>New species isolated from human feces.</title>
        <authorList>
            <person name="Kitahara M."/>
            <person name="Shigeno Y."/>
            <person name="Shime M."/>
            <person name="Matsumoto Y."/>
            <person name="Nakamura S."/>
            <person name="Motooka D."/>
            <person name="Fukuoka S."/>
            <person name="Nishikawa H."/>
            <person name="Benno Y."/>
        </authorList>
    </citation>
    <scope>NUCLEOTIDE SEQUENCE</scope>
    <source>
        <strain evidence="2">MM35</strain>
    </source>
</reference>
<keyword evidence="3" id="KW-1185">Reference proteome</keyword>
<dbReference type="KEGG" id="vfa:MM35RIKEN_07040"/>
<dbReference type="AlphaFoldDB" id="A0A810PWN5"/>
<evidence type="ECO:0000256" key="1">
    <source>
        <dbReference type="SAM" id="Phobius"/>
    </source>
</evidence>
<protein>
    <submittedName>
        <fullName evidence="2">Uncharacterized protein</fullName>
    </submittedName>
</protein>
<evidence type="ECO:0000313" key="3">
    <source>
        <dbReference type="Proteomes" id="UP000681343"/>
    </source>
</evidence>
<proteinExistence type="predicted"/>
<dbReference type="RefSeq" id="WP_212819365.1">
    <property type="nucleotide sequence ID" value="NZ_AP023415.1"/>
</dbReference>
<feature type="transmembrane region" description="Helical" evidence="1">
    <location>
        <begin position="37"/>
        <end position="54"/>
    </location>
</feature>
<dbReference type="Proteomes" id="UP000681343">
    <property type="component" value="Chromosome"/>
</dbReference>
<evidence type="ECO:0000313" key="2">
    <source>
        <dbReference type="EMBL" id="BCK78512.1"/>
    </source>
</evidence>
<sequence length="187" mass="21440">MKRIISIWKRQDMMNQILLVAGFILCIVSIFMKQASLGLIFLLIICALVVARSGNRRKCLGRLYGALFFHMPDGEIYPMTFEQVKAEYVHGQRSKYAGRKVIVRFPYCGLDENGDIDTGFGLMIHVRPEQLQNWKKGQLLAATGIINANHRQYFFIDAVEEIRLTTDKEDLTVSDAPKTEDHTKQEE</sequence>
<keyword evidence="1" id="KW-1133">Transmembrane helix</keyword>
<feature type="transmembrane region" description="Helical" evidence="1">
    <location>
        <begin position="12"/>
        <end position="31"/>
    </location>
</feature>
<gene>
    <name evidence="2" type="ORF">MM35RIKEN_07040</name>
</gene>